<evidence type="ECO:0000313" key="4">
    <source>
        <dbReference type="Proteomes" id="UP000177026"/>
    </source>
</evidence>
<dbReference type="InterPro" id="IPR023393">
    <property type="entry name" value="START-like_dom_sf"/>
</dbReference>
<reference evidence="3 4" key="1">
    <citation type="journal article" date="2016" name="Nat. Commun.">
        <title>Thousands of microbial genomes shed light on interconnected biogeochemical processes in an aquifer system.</title>
        <authorList>
            <person name="Anantharaman K."/>
            <person name="Brown C.T."/>
            <person name="Hug L.A."/>
            <person name="Sharon I."/>
            <person name="Castelle C.J."/>
            <person name="Probst A.J."/>
            <person name="Thomas B.C."/>
            <person name="Singh A."/>
            <person name="Wilkins M.J."/>
            <person name="Karaoz U."/>
            <person name="Brodie E.L."/>
            <person name="Williams K.H."/>
            <person name="Hubbard S.S."/>
            <person name="Banfield J.F."/>
        </authorList>
    </citation>
    <scope>NUCLEOTIDE SEQUENCE [LARGE SCALE GENOMIC DNA]</scope>
</reference>
<evidence type="ECO:0000313" key="3">
    <source>
        <dbReference type="EMBL" id="OGK18901.1"/>
    </source>
</evidence>
<gene>
    <name evidence="3" type="ORF">A2866_02525</name>
</gene>
<comment type="caution">
    <text evidence="3">The sequence shown here is derived from an EMBL/GenBank/DDBJ whole genome shotgun (WGS) entry which is preliminary data.</text>
</comment>
<dbReference type="AlphaFoldDB" id="A0A1F7GJ18"/>
<feature type="domain" description="Activator of Hsp90 ATPase homologue 1/2-like C-terminal" evidence="2">
    <location>
        <begin position="16"/>
        <end position="162"/>
    </location>
</feature>
<dbReference type="EMBL" id="MFZI01000061">
    <property type="protein sequence ID" value="OGK18901.1"/>
    <property type="molecule type" value="Genomic_DNA"/>
</dbReference>
<sequence>MPDPNSKELTIVRVFDAPVEVVWKYWSEPEYVKKWWGPKGFTCPAAHIDFRVGGKSHVAMHGPKGTEFDKDLWSIGVYKEIIPLKKIVTTDSFADERGNVVPATYYGMGKDFPIEMTIIVEFEDMGEKTKITLRHLGMPAGKDQEGANAGWNQQFDKLNELLQS</sequence>
<name>A0A1F7GJ18_9BACT</name>
<organism evidence="3 4">
    <name type="scientific">Candidatus Roizmanbacteria bacterium RIFCSPHIGHO2_01_FULL_39_8</name>
    <dbReference type="NCBI Taxonomy" id="1802033"/>
    <lineage>
        <taxon>Bacteria</taxon>
        <taxon>Candidatus Roizmaniibacteriota</taxon>
    </lineage>
</organism>
<dbReference type="Pfam" id="PF08327">
    <property type="entry name" value="AHSA1"/>
    <property type="match status" value="1"/>
</dbReference>
<dbReference type="CDD" id="cd07814">
    <property type="entry name" value="SRPBCC_CalC_Aha1-like"/>
    <property type="match status" value="1"/>
</dbReference>
<evidence type="ECO:0000256" key="1">
    <source>
        <dbReference type="ARBA" id="ARBA00006817"/>
    </source>
</evidence>
<dbReference type="InterPro" id="IPR013538">
    <property type="entry name" value="ASHA1/2-like_C"/>
</dbReference>
<dbReference type="SUPFAM" id="SSF55961">
    <property type="entry name" value="Bet v1-like"/>
    <property type="match status" value="1"/>
</dbReference>
<evidence type="ECO:0000259" key="2">
    <source>
        <dbReference type="Pfam" id="PF08327"/>
    </source>
</evidence>
<protein>
    <recommendedName>
        <fullName evidence="2">Activator of Hsp90 ATPase homologue 1/2-like C-terminal domain-containing protein</fullName>
    </recommendedName>
</protein>
<accession>A0A1F7GJ18</accession>
<dbReference type="Proteomes" id="UP000177026">
    <property type="component" value="Unassembled WGS sequence"/>
</dbReference>
<dbReference type="Gene3D" id="3.30.530.20">
    <property type="match status" value="1"/>
</dbReference>
<comment type="similarity">
    <text evidence="1">Belongs to the AHA1 family.</text>
</comment>
<proteinExistence type="inferred from homology"/>